<dbReference type="GO" id="GO:0000226">
    <property type="term" value="P:microtubule cytoskeleton organization"/>
    <property type="evidence" value="ECO:0007669"/>
    <property type="project" value="TreeGrafter"/>
</dbReference>
<dbReference type="GO" id="GO:0005524">
    <property type="term" value="F:ATP binding"/>
    <property type="evidence" value="ECO:0007669"/>
    <property type="project" value="UniProtKB-KW"/>
</dbReference>
<dbReference type="InterPro" id="IPR011009">
    <property type="entry name" value="Kinase-like_dom_sf"/>
</dbReference>
<evidence type="ECO:0000256" key="4">
    <source>
        <dbReference type="ARBA" id="ARBA00022842"/>
    </source>
</evidence>
<evidence type="ECO:0000313" key="7">
    <source>
        <dbReference type="EMBL" id="PAV91549.1"/>
    </source>
</evidence>
<dbReference type="EMBL" id="LIAE01006307">
    <property type="protein sequence ID" value="PAV91549.1"/>
    <property type="molecule type" value="Genomic_DNA"/>
</dbReference>
<feature type="region of interest" description="Disordered" evidence="5">
    <location>
        <begin position="402"/>
        <end position="434"/>
    </location>
</feature>
<feature type="domain" description="Protein kinase" evidence="6">
    <location>
        <begin position="46"/>
        <end position="321"/>
    </location>
</feature>
<evidence type="ECO:0000256" key="3">
    <source>
        <dbReference type="ARBA" id="ARBA00022840"/>
    </source>
</evidence>
<gene>
    <name evidence="7" type="ORF">WR25_10869</name>
</gene>
<keyword evidence="2" id="KW-0547">Nucleotide-binding</keyword>
<feature type="compositionally biased region" description="Acidic residues" evidence="5">
    <location>
        <begin position="27"/>
        <end position="37"/>
    </location>
</feature>
<dbReference type="PANTHER" id="PTHR24346">
    <property type="entry name" value="MAP/MICROTUBULE AFFINITY-REGULATING KINASE"/>
    <property type="match status" value="1"/>
</dbReference>
<dbReference type="PROSITE" id="PS50011">
    <property type="entry name" value="PROTEIN_KINASE_DOM"/>
    <property type="match status" value="1"/>
</dbReference>
<keyword evidence="4" id="KW-0460">Magnesium</keyword>
<dbReference type="Gene3D" id="1.10.510.10">
    <property type="entry name" value="Transferase(Phosphotransferase) domain 1"/>
    <property type="match status" value="1"/>
</dbReference>
<dbReference type="STRING" id="2018661.A0A2A2LZD7"/>
<dbReference type="FunFam" id="1.10.510.10:FF:000571">
    <property type="entry name" value="Maternal embryonic leucine zipper kinase"/>
    <property type="match status" value="1"/>
</dbReference>
<protein>
    <recommendedName>
        <fullName evidence="6">Protein kinase domain-containing protein</fullName>
    </recommendedName>
</protein>
<evidence type="ECO:0000259" key="6">
    <source>
        <dbReference type="PROSITE" id="PS50011"/>
    </source>
</evidence>
<dbReference type="SMART" id="SM00220">
    <property type="entry name" value="S_TKc"/>
    <property type="match status" value="1"/>
</dbReference>
<dbReference type="InterPro" id="IPR000719">
    <property type="entry name" value="Prot_kinase_dom"/>
</dbReference>
<dbReference type="OrthoDB" id="193931at2759"/>
<proteinExistence type="predicted"/>
<dbReference type="InterPro" id="IPR008271">
    <property type="entry name" value="Ser/Thr_kinase_AS"/>
</dbReference>
<dbReference type="GO" id="GO:0035556">
    <property type="term" value="P:intracellular signal transduction"/>
    <property type="evidence" value="ECO:0007669"/>
    <property type="project" value="TreeGrafter"/>
</dbReference>
<dbReference type="Proteomes" id="UP000218231">
    <property type="component" value="Unassembled WGS sequence"/>
</dbReference>
<dbReference type="GO" id="GO:0005737">
    <property type="term" value="C:cytoplasm"/>
    <property type="evidence" value="ECO:0007669"/>
    <property type="project" value="TreeGrafter"/>
</dbReference>
<keyword evidence="8" id="KW-1185">Reference proteome</keyword>
<dbReference type="AlphaFoldDB" id="A0A2A2LZD7"/>
<evidence type="ECO:0000256" key="5">
    <source>
        <dbReference type="SAM" id="MobiDB-lite"/>
    </source>
</evidence>
<dbReference type="Pfam" id="PF00069">
    <property type="entry name" value="Pkinase"/>
    <property type="match status" value="1"/>
</dbReference>
<feature type="region of interest" description="Disordered" evidence="5">
    <location>
        <begin position="17"/>
        <end position="37"/>
    </location>
</feature>
<dbReference type="SUPFAM" id="SSF56112">
    <property type="entry name" value="Protein kinase-like (PK-like)"/>
    <property type="match status" value="1"/>
</dbReference>
<dbReference type="PROSITE" id="PS00108">
    <property type="entry name" value="PROTEIN_KINASE_ST"/>
    <property type="match status" value="1"/>
</dbReference>
<dbReference type="GO" id="GO:0050321">
    <property type="term" value="F:tau-protein kinase activity"/>
    <property type="evidence" value="ECO:0007669"/>
    <property type="project" value="TreeGrafter"/>
</dbReference>
<evidence type="ECO:0000256" key="1">
    <source>
        <dbReference type="ARBA" id="ARBA00001946"/>
    </source>
</evidence>
<sequence length="434" mass="48543">MMVDRFRILQDRQIKSEPPTYASIQEDSAEEVSDASDSEINKVKAFAPIRTVDAPPTSHTRYPREDGFSRTFSAQSLPVKKVTNFEDICNMTPYDRALHMLACDSEYQKEVNLGKRIGFYKLGKELGAGNFSKCVETLSKVHLVLEYASGGELYNYVHERGKLTEAEAQPLFAQIVSAVSHMHARSIVHRDIKSENIMFSAPGVVKLVDFGFSCLIASSSQQLETFCGSPPYAAPELFRDSSYSGALVDVWALGVLLYFMLVGVTPFRGETVAELKTIIMQGEYVLPDYLSTFATHLITSILEVNITKRLRVEEIKKNYWLHNAKFHRSYTSLGLDNKSGVVDETGLKEKAWEVMGGFGITRDMMENECDEKGPRNAIGGTYRIVVYQLQSEAMLKEKLGHAEIGSTASEPGGTIRRKRPPLDMKSRSKTCDIL</sequence>
<feature type="compositionally biased region" description="Basic and acidic residues" evidence="5">
    <location>
        <begin position="420"/>
        <end position="434"/>
    </location>
</feature>
<keyword evidence="3" id="KW-0067">ATP-binding</keyword>
<dbReference type="PANTHER" id="PTHR24346:SF49">
    <property type="entry name" value="NIM1 SERINE_THREONINE PROTEIN KINASE"/>
    <property type="match status" value="1"/>
</dbReference>
<organism evidence="7 8">
    <name type="scientific">Diploscapter pachys</name>
    <dbReference type="NCBI Taxonomy" id="2018661"/>
    <lineage>
        <taxon>Eukaryota</taxon>
        <taxon>Metazoa</taxon>
        <taxon>Ecdysozoa</taxon>
        <taxon>Nematoda</taxon>
        <taxon>Chromadorea</taxon>
        <taxon>Rhabditida</taxon>
        <taxon>Rhabditina</taxon>
        <taxon>Rhabditomorpha</taxon>
        <taxon>Rhabditoidea</taxon>
        <taxon>Rhabditidae</taxon>
        <taxon>Diploscapter</taxon>
    </lineage>
</organism>
<name>A0A2A2LZD7_9BILA</name>
<evidence type="ECO:0000313" key="8">
    <source>
        <dbReference type="Proteomes" id="UP000218231"/>
    </source>
</evidence>
<reference evidence="7 8" key="1">
    <citation type="journal article" date="2017" name="Curr. Biol.">
        <title>Genome architecture and evolution of a unichromosomal asexual nematode.</title>
        <authorList>
            <person name="Fradin H."/>
            <person name="Zegar C."/>
            <person name="Gutwein M."/>
            <person name="Lucas J."/>
            <person name="Kovtun M."/>
            <person name="Corcoran D."/>
            <person name="Baugh L.R."/>
            <person name="Kiontke K."/>
            <person name="Gunsalus K."/>
            <person name="Fitch D.H."/>
            <person name="Piano F."/>
        </authorList>
    </citation>
    <scope>NUCLEOTIDE SEQUENCE [LARGE SCALE GENOMIC DNA]</scope>
    <source>
        <strain evidence="7">PF1309</strain>
    </source>
</reference>
<comment type="caution">
    <text evidence="7">The sequence shown here is derived from an EMBL/GenBank/DDBJ whole genome shotgun (WGS) entry which is preliminary data.</text>
</comment>
<comment type="cofactor">
    <cofactor evidence="1">
        <name>Mg(2+)</name>
        <dbReference type="ChEBI" id="CHEBI:18420"/>
    </cofactor>
</comment>
<accession>A0A2A2LZD7</accession>
<evidence type="ECO:0000256" key="2">
    <source>
        <dbReference type="ARBA" id="ARBA00022741"/>
    </source>
</evidence>